<dbReference type="PANTHER" id="PTHR47595:SF1">
    <property type="entry name" value="MYB_SANT-LIKE DNA-BINDING DOMAIN-CONTAINING PROTEIN"/>
    <property type="match status" value="1"/>
</dbReference>
<dbReference type="AlphaFoldDB" id="A0A1U8DPG0"/>
<organism evidence="3 4">
    <name type="scientific">Alligator sinensis</name>
    <name type="common">Chinese alligator</name>
    <dbReference type="NCBI Taxonomy" id="38654"/>
    <lineage>
        <taxon>Eukaryota</taxon>
        <taxon>Metazoa</taxon>
        <taxon>Chordata</taxon>
        <taxon>Craniata</taxon>
        <taxon>Vertebrata</taxon>
        <taxon>Euteleostomi</taxon>
        <taxon>Archelosauria</taxon>
        <taxon>Archosauria</taxon>
        <taxon>Crocodylia</taxon>
        <taxon>Alligatoridae</taxon>
        <taxon>Alligatorinae</taxon>
        <taxon>Alligator</taxon>
    </lineage>
</organism>
<sequence>MASSSPTLLPATRGANWSMEETGDLVALWGEEDVQRQFALGGRSNVHVYEGLACRMRERGYDRTAQQCRIKVKALRAQWVSISDHNRRSGSARKTMPFMRQLDAILTPRDPSCIHAHSTGSLAEPPPQAGIRGDGSPGEGPSGRQQLVQPGSPAAASTSSSGSLAQCLPQQLHSLSPSQEAQPAMSPLAISSASSSPGGAPIQAPVLCAPPSDESAGSLTLLLPARIQPSRRVHQPRPRGPAVACGGEAARGNQDVGSESPPPTAGALRMRRLRQRRSQDRTLRLDRLVTASEDRLVDTRAWRVEDVARQERWRAEDVVRQDRWRAEDMARQDARDRREEVRDRREEARDQAEREFRTQFLTLEREWVEALREQSAVLGRAVQAMEDNRRVLDTLMALAVALVPPADRPRARPQPQPQP</sequence>
<proteinExistence type="predicted"/>
<protein>
    <submittedName>
        <fullName evidence="4">Uncharacterized protein LOC106723373</fullName>
    </submittedName>
</protein>
<feature type="compositionally biased region" description="Low complexity" evidence="1">
    <location>
        <begin position="183"/>
        <end position="205"/>
    </location>
</feature>
<evidence type="ECO:0000313" key="4">
    <source>
        <dbReference type="RefSeq" id="XP_014383087.1"/>
    </source>
</evidence>
<feature type="compositionally biased region" description="Gly residues" evidence="1">
    <location>
        <begin position="132"/>
        <end position="141"/>
    </location>
</feature>
<evidence type="ECO:0000259" key="2">
    <source>
        <dbReference type="Pfam" id="PF13837"/>
    </source>
</evidence>
<keyword evidence="3" id="KW-1185">Reference proteome</keyword>
<dbReference type="KEGG" id="asn:106723373"/>
<feature type="compositionally biased region" description="Polar residues" evidence="1">
    <location>
        <begin position="168"/>
        <end position="181"/>
    </location>
</feature>
<dbReference type="OrthoDB" id="691673at2759"/>
<dbReference type="GeneID" id="106723373"/>
<evidence type="ECO:0000256" key="1">
    <source>
        <dbReference type="SAM" id="MobiDB-lite"/>
    </source>
</evidence>
<dbReference type="Proteomes" id="UP000189705">
    <property type="component" value="Unplaced"/>
</dbReference>
<accession>A0A1U8DPG0</accession>
<dbReference type="Pfam" id="PF13837">
    <property type="entry name" value="Myb_DNA-bind_4"/>
    <property type="match status" value="1"/>
</dbReference>
<feature type="domain" description="Myb/SANT-like DNA-binding" evidence="2">
    <location>
        <begin position="16"/>
        <end position="105"/>
    </location>
</feature>
<dbReference type="InParanoid" id="A0A1U8DPG0"/>
<evidence type="ECO:0000313" key="3">
    <source>
        <dbReference type="Proteomes" id="UP000189705"/>
    </source>
</evidence>
<reference evidence="4" key="1">
    <citation type="submission" date="2025-08" db="UniProtKB">
        <authorList>
            <consortium name="RefSeq"/>
        </authorList>
    </citation>
    <scope>IDENTIFICATION</scope>
</reference>
<name>A0A1U8DPG0_ALLSI</name>
<dbReference type="Gene3D" id="1.10.10.60">
    <property type="entry name" value="Homeodomain-like"/>
    <property type="match status" value="1"/>
</dbReference>
<gene>
    <name evidence="4" type="primary">LOC106723373</name>
</gene>
<feature type="compositionally biased region" description="Low complexity" evidence="1">
    <location>
        <begin position="150"/>
        <end position="163"/>
    </location>
</feature>
<dbReference type="InterPro" id="IPR044822">
    <property type="entry name" value="Myb_DNA-bind_4"/>
</dbReference>
<feature type="region of interest" description="Disordered" evidence="1">
    <location>
        <begin position="230"/>
        <end position="276"/>
    </location>
</feature>
<dbReference type="RefSeq" id="XP_014383087.1">
    <property type="nucleotide sequence ID" value="XM_014527601.2"/>
</dbReference>
<feature type="region of interest" description="Disordered" evidence="1">
    <location>
        <begin position="328"/>
        <end position="349"/>
    </location>
</feature>
<feature type="region of interest" description="Disordered" evidence="1">
    <location>
        <begin position="110"/>
        <end position="215"/>
    </location>
</feature>
<dbReference type="PANTHER" id="PTHR47595">
    <property type="entry name" value="HEAT SHOCK 70 KDA PROTEIN 14"/>
    <property type="match status" value="1"/>
</dbReference>